<proteinExistence type="inferred from homology"/>
<dbReference type="AlphaFoldDB" id="A0A238JHG0"/>
<gene>
    <name evidence="3" type="primary">prfA_2</name>
    <name evidence="3" type="ORF">TRP8649_04241</name>
</gene>
<protein>
    <submittedName>
        <fullName evidence="3">Peptide chain release factor 1</fullName>
    </submittedName>
</protein>
<dbReference type="RefSeq" id="WP_099248861.1">
    <property type="nucleotide sequence ID" value="NZ_FXXP01000003.1"/>
</dbReference>
<name>A0A238JHG0_9RHOB</name>
<accession>A0A238JHG0</accession>
<evidence type="ECO:0000313" key="3">
    <source>
        <dbReference type="EMBL" id="SMX30101.1"/>
    </source>
</evidence>
<feature type="domain" description="Prokaryotic-type class I peptide chain release factors" evidence="2">
    <location>
        <begin position="106"/>
        <end position="184"/>
    </location>
</feature>
<evidence type="ECO:0000256" key="1">
    <source>
        <dbReference type="ARBA" id="ARBA00010835"/>
    </source>
</evidence>
<reference evidence="4" key="1">
    <citation type="submission" date="2017-05" db="EMBL/GenBank/DDBJ databases">
        <authorList>
            <person name="Rodrigo-Torres L."/>
            <person name="Arahal R. D."/>
            <person name="Lucena T."/>
        </authorList>
    </citation>
    <scope>NUCLEOTIDE SEQUENCE [LARGE SCALE GENOMIC DNA]</scope>
    <source>
        <strain evidence="4">CECT 8649</strain>
    </source>
</reference>
<organism evidence="3 4">
    <name type="scientific">Pelagimonas phthalicica</name>
    <dbReference type="NCBI Taxonomy" id="1037362"/>
    <lineage>
        <taxon>Bacteria</taxon>
        <taxon>Pseudomonadati</taxon>
        <taxon>Pseudomonadota</taxon>
        <taxon>Alphaproteobacteria</taxon>
        <taxon>Rhodobacterales</taxon>
        <taxon>Roseobacteraceae</taxon>
        <taxon>Pelagimonas</taxon>
    </lineage>
</organism>
<dbReference type="Gene3D" id="3.30.160.20">
    <property type="match status" value="1"/>
</dbReference>
<dbReference type="GO" id="GO:0003747">
    <property type="term" value="F:translation release factor activity"/>
    <property type="evidence" value="ECO:0007669"/>
    <property type="project" value="InterPro"/>
</dbReference>
<dbReference type="SUPFAM" id="SSF75620">
    <property type="entry name" value="Release factor"/>
    <property type="match status" value="1"/>
</dbReference>
<dbReference type="InterPro" id="IPR017509">
    <property type="entry name" value="PrfH"/>
</dbReference>
<dbReference type="OrthoDB" id="9815709at2"/>
<dbReference type="InterPro" id="IPR045853">
    <property type="entry name" value="Pep_chain_release_fac_I_sf"/>
</dbReference>
<dbReference type="Proteomes" id="UP000225972">
    <property type="component" value="Unassembled WGS sequence"/>
</dbReference>
<dbReference type="NCBIfam" id="TIGR03072">
    <property type="entry name" value="release_prfH"/>
    <property type="match status" value="1"/>
</dbReference>
<evidence type="ECO:0000313" key="4">
    <source>
        <dbReference type="Proteomes" id="UP000225972"/>
    </source>
</evidence>
<dbReference type="PANTHER" id="PTHR43804">
    <property type="entry name" value="LD18447P"/>
    <property type="match status" value="1"/>
</dbReference>
<dbReference type="EMBL" id="FXXP01000003">
    <property type="protein sequence ID" value="SMX30101.1"/>
    <property type="molecule type" value="Genomic_DNA"/>
</dbReference>
<dbReference type="InterPro" id="IPR000352">
    <property type="entry name" value="Pep_chain_release_fac_I"/>
</dbReference>
<dbReference type="PANTHER" id="PTHR43804:SF9">
    <property type="entry name" value="PEPTIDE CHAIN RELEASE FACTOR HOMOLOG-RELATED"/>
    <property type="match status" value="1"/>
</dbReference>
<sequence>MSRQISVMVTSGNGPAECQLAAQHVVTRLQSEAEQMGVEVDISDSPSKHGILSAVLVLNGALAATLARQWIGTIRWRHQSPMRPHHKRANWFVAVFELEVARAGAVQITPEDVRFSTLRAGGPGGQHQNTTDSAVRAHHSASGLSVVVRDGRSQHQNRKLALERLQILANARAQADLADSKSAQNQLHHRVQRGNPLRCFKGPTFKEDKS</sequence>
<dbReference type="Pfam" id="PF00472">
    <property type="entry name" value="RF-1"/>
    <property type="match status" value="1"/>
</dbReference>
<evidence type="ECO:0000259" key="2">
    <source>
        <dbReference type="Pfam" id="PF00472"/>
    </source>
</evidence>
<keyword evidence="4" id="KW-1185">Reference proteome</keyword>
<dbReference type="InterPro" id="IPR050057">
    <property type="entry name" value="Prokaryotic/Mito_RF"/>
</dbReference>
<comment type="similarity">
    <text evidence="1">Belongs to the prokaryotic/mitochondrial release factor family.</text>
</comment>